<keyword evidence="4 10" id="KW-0067">ATP-binding</keyword>
<dbReference type="GO" id="GO:0140359">
    <property type="term" value="F:ABC-type transporter activity"/>
    <property type="evidence" value="ECO:0007669"/>
    <property type="project" value="InterPro"/>
</dbReference>
<dbReference type="GO" id="GO:0034040">
    <property type="term" value="F:ATPase-coupled lipid transmembrane transporter activity"/>
    <property type="evidence" value="ECO:0007669"/>
    <property type="project" value="TreeGrafter"/>
</dbReference>
<dbReference type="GO" id="GO:0016887">
    <property type="term" value="F:ATP hydrolysis activity"/>
    <property type="evidence" value="ECO:0007669"/>
    <property type="project" value="InterPro"/>
</dbReference>
<sequence>MEQTNNHTLRKLFEYYKGHYYKFILSGIFYAIKHSPTWAMPIVIANIVNHVTFGKSNVIQLVLLNGANMAGLILLNVPMNYLHTHFRSYAIRSVEANLRNSLVRKLQQLSISYHKDMEAGRLQSKIIRDVENVETLSSQLFVSLLNILINIVVALGITVIKNRIVFVFFLLTIPVAALTIVAFRKRINKQNHKFRKEMEETSVKFMEMVEMIPITRAHSLEKVEVEKMENQVKHVAEEGYHLDIIQANFGSVSWAIFQIFQVGCLVFTAFLALKKQIQVGDIVLYQSYFATIVNQVSSLITLVPVISKGLESVSSIGEILDAHDIEDNSGKLKLKSIDGVYEFHDVKFSYNEEDNILNGINLLVKPGETIALVGESGAGKSTILNMVIGFILPKSGDMFIDGHNMKEIDLRTYRNHIAVVPQNTILFSGSIRDNITYGLTSYSEKQLTEVIKAANLSSVIEALPDGLDTMIGEHGDKLSGGQRQRISIARALIRNPKVIILDEATSALDSLSEKLIQDALNNLIKNKTTFIVAHRLSTIRQADKICVIKNGVCAECGTYEELMELRGAFYQMKSIQS</sequence>
<dbReference type="Pfam" id="PF00005">
    <property type="entry name" value="ABC_tran"/>
    <property type="match status" value="1"/>
</dbReference>
<evidence type="ECO:0000256" key="7">
    <source>
        <dbReference type="SAM" id="Phobius"/>
    </source>
</evidence>
<feature type="domain" description="ABC transmembrane type-1" evidence="9">
    <location>
        <begin position="39"/>
        <end position="308"/>
    </location>
</feature>
<dbReference type="PROSITE" id="PS50929">
    <property type="entry name" value="ABC_TM1F"/>
    <property type="match status" value="1"/>
</dbReference>
<dbReference type="InterPro" id="IPR011527">
    <property type="entry name" value="ABC1_TM_dom"/>
</dbReference>
<organism evidence="10 11">
    <name type="scientific">Anaerocolumna aminovalerica</name>
    <dbReference type="NCBI Taxonomy" id="1527"/>
    <lineage>
        <taxon>Bacteria</taxon>
        <taxon>Bacillati</taxon>
        <taxon>Bacillota</taxon>
        <taxon>Clostridia</taxon>
        <taxon>Lachnospirales</taxon>
        <taxon>Lachnospiraceae</taxon>
        <taxon>Anaerocolumna</taxon>
    </lineage>
</organism>
<dbReference type="SUPFAM" id="SSF90123">
    <property type="entry name" value="ABC transporter transmembrane region"/>
    <property type="match status" value="1"/>
</dbReference>
<accession>A0A1I5HPQ1</accession>
<dbReference type="PANTHER" id="PTHR24221:SF654">
    <property type="entry name" value="ATP-BINDING CASSETTE SUB-FAMILY B MEMBER 6"/>
    <property type="match status" value="1"/>
</dbReference>
<keyword evidence="6 7" id="KW-0472">Membrane</keyword>
<dbReference type="GO" id="GO:0005886">
    <property type="term" value="C:plasma membrane"/>
    <property type="evidence" value="ECO:0007669"/>
    <property type="project" value="UniProtKB-SubCell"/>
</dbReference>
<dbReference type="PROSITE" id="PS00211">
    <property type="entry name" value="ABC_TRANSPORTER_1"/>
    <property type="match status" value="1"/>
</dbReference>
<feature type="transmembrane region" description="Helical" evidence="7">
    <location>
        <begin position="252"/>
        <end position="273"/>
    </location>
</feature>
<dbReference type="SUPFAM" id="SSF52540">
    <property type="entry name" value="P-loop containing nucleoside triphosphate hydrolases"/>
    <property type="match status" value="1"/>
</dbReference>
<dbReference type="OrthoDB" id="9806127at2"/>
<feature type="domain" description="ABC transporter" evidence="8">
    <location>
        <begin position="341"/>
        <end position="575"/>
    </location>
</feature>
<dbReference type="Gene3D" id="3.40.50.300">
    <property type="entry name" value="P-loop containing nucleotide triphosphate hydrolases"/>
    <property type="match status" value="1"/>
</dbReference>
<keyword evidence="11" id="KW-1185">Reference proteome</keyword>
<dbReference type="PROSITE" id="PS50893">
    <property type="entry name" value="ABC_TRANSPORTER_2"/>
    <property type="match status" value="1"/>
</dbReference>
<keyword evidence="3" id="KW-0547">Nucleotide-binding</keyword>
<feature type="transmembrane region" description="Helical" evidence="7">
    <location>
        <begin position="20"/>
        <end position="38"/>
    </location>
</feature>
<evidence type="ECO:0000259" key="8">
    <source>
        <dbReference type="PROSITE" id="PS50893"/>
    </source>
</evidence>
<dbReference type="AlphaFoldDB" id="A0A1I5HPQ1"/>
<evidence type="ECO:0000256" key="4">
    <source>
        <dbReference type="ARBA" id="ARBA00022840"/>
    </source>
</evidence>
<dbReference type="SMART" id="SM00382">
    <property type="entry name" value="AAA"/>
    <property type="match status" value="1"/>
</dbReference>
<dbReference type="GO" id="GO:0005524">
    <property type="term" value="F:ATP binding"/>
    <property type="evidence" value="ECO:0007669"/>
    <property type="project" value="UniProtKB-KW"/>
</dbReference>
<dbReference type="Pfam" id="PF00664">
    <property type="entry name" value="ABC_membrane"/>
    <property type="match status" value="1"/>
</dbReference>
<dbReference type="FunFam" id="3.40.50.300:FF:000218">
    <property type="entry name" value="Multidrug ABC transporter ATP-binding protein"/>
    <property type="match status" value="1"/>
</dbReference>
<evidence type="ECO:0000256" key="3">
    <source>
        <dbReference type="ARBA" id="ARBA00022741"/>
    </source>
</evidence>
<gene>
    <name evidence="10" type="ORF">SAMN04489757_13235</name>
</gene>
<dbReference type="InterPro" id="IPR039421">
    <property type="entry name" value="Type_1_exporter"/>
</dbReference>
<keyword evidence="5 7" id="KW-1133">Transmembrane helix</keyword>
<evidence type="ECO:0000256" key="2">
    <source>
        <dbReference type="ARBA" id="ARBA00022692"/>
    </source>
</evidence>
<evidence type="ECO:0000256" key="5">
    <source>
        <dbReference type="ARBA" id="ARBA00022989"/>
    </source>
</evidence>
<dbReference type="PANTHER" id="PTHR24221">
    <property type="entry name" value="ATP-BINDING CASSETTE SUB-FAMILY B"/>
    <property type="match status" value="1"/>
</dbReference>
<protein>
    <submittedName>
        <fullName evidence="10">ATP-binding cassette, subfamily B</fullName>
    </submittedName>
</protein>
<dbReference type="InterPro" id="IPR003593">
    <property type="entry name" value="AAA+_ATPase"/>
</dbReference>
<evidence type="ECO:0000313" key="11">
    <source>
        <dbReference type="Proteomes" id="UP000198806"/>
    </source>
</evidence>
<dbReference type="InterPro" id="IPR036640">
    <property type="entry name" value="ABC1_TM_sf"/>
</dbReference>
<dbReference type="CDD" id="cd07346">
    <property type="entry name" value="ABC_6TM_exporters"/>
    <property type="match status" value="1"/>
</dbReference>
<keyword evidence="2 7" id="KW-0812">Transmembrane</keyword>
<dbReference type="InterPro" id="IPR017871">
    <property type="entry name" value="ABC_transporter-like_CS"/>
</dbReference>
<dbReference type="InterPro" id="IPR003439">
    <property type="entry name" value="ABC_transporter-like_ATP-bd"/>
</dbReference>
<evidence type="ECO:0000259" key="9">
    <source>
        <dbReference type="PROSITE" id="PS50929"/>
    </source>
</evidence>
<dbReference type="STRING" id="1527.SAMN04489757_13235"/>
<proteinExistence type="predicted"/>
<feature type="transmembrane region" description="Helical" evidence="7">
    <location>
        <begin position="164"/>
        <end position="183"/>
    </location>
</feature>
<dbReference type="EMBL" id="FOWD01000032">
    <property type="protein sequence ID" value="SFO50109.1"/>
    <property type="molecule type" value="Genomic_DNA"/>
</dbReference>
<evidence type="ECO:0000256" key="1">
    <source>
        <dbReference type="ARBA" id="ARBA00004651"/>
    </source>
</evidence>
<name>A0A1I5HPQ1_9FIRM</name>
<dbReference type="InterPro" id="IPR027417">
    <property type="entry name" value="P-loop_NTPase"/>
</dbReference>
<evidence type="ECO:0000256" key="6">
    <source>
        <dbReference type="ARBA" id="ARBA00023136"/>
    </source>
</evidence>
<evidence type="ECO:0000313" key="10">
    <source>
        <dbReference type="EMBL" id="SFO50109.1"/>
    </source>
</evidence>
<dbReference type="Proteomes" id="UP000198806">
    <property type="component" value="Unassembled WGS sequence"/>
</dbReference>
<dbReference type="RefSeq" id="WP_091687781.1">
    <property type="nucleotide sequence ID" value="NZ_BAABFM010000046.1"/>
</dbReference>
<feature type="transmembrane region" description="Helical" evidence="7">
    <location>
        <begin position="140"/>
        <end position="158"/>
    </location>
</feature>
<comment type="subcellular location">
    <subcellularLocation>
        <location evidence="1">Cell membrane</location>
        <topology evidence="1">Multi-pass membrane protein</topology>
    </subcellularLocation>
</comment>
<reference evidence="10 11" key="1">
    <citation type="submission" date="2016-10" db="EMBL/GenBank/DDBJ databases">
        <authorList>
            <person name="de Groot N.N."/>
        </authorList>
    </citation>
    <scope>NUCLEOTIDE SEQUENCE [LARGE SCALE GENOMIC DNA]</scope>
    <source>
        <strain evidence="10 11">DSM 1283</strain>
    </source>
</reference>
<feature type="transmembrane region" description="Helical" evidence="7">
    <location>
        <begin position="58"/>
        <end position="77"/>
    </location>
</feature>
<dbReference type="Gene3D" id="1.20.1560.10">
    <property type="entry name" value="ABC transporter type 1, transmembrane domain"/>
    <property type="match status" value="1"/>
</dbReference>